<gene>
    <name evidence="1" type="ORF">METZ01_LOCUS448249</name>
</gene>
<dbReference type="AlphaFoldDB" id="A0A382ZK16"/>
<protein>
    <submittedName>
        <fullName evidence="1">Uncharacterized protein</fullName>
    </submittedName>
</protein>
<evidence type="ECO:0000313" key="1">
    <source>
        <dbReference type="EMBL" id="SVD95395.1"/>
    </source>
</evidence>
<feature type="non-terminal residue" evidence="1">
    <location>
        <position position="46"/>
    </location>
</feature>
<accession>A0A382ZK16</accession>
<organism evidence="1">
    <name type="scientific">marine metagenome</name>
    <dbReference type="NCBI Taxonomy" id="408172"/>
    <lineage>
        <taxon>unclassified sequences</taxon>
        <taxon>metagenomes</taxon>
        <taxon>ecological metagenomes</taxon>
    </lineage>
</organism>
<proteinExistence type="predicted"/>
<name>A0A382ZK16_9ZZZZ</name>
<dbReference type="EMBL" id="UINC01184262">
    <property type="protein sequence ID" value="SVD95395.1"/>
    <property type="molecule type" value="Genomic_DNA"/>
</dbReference>
<reference evidence="1" key="1">
    <citation type="submission" date="2018-05" db="EMBL/GenBank/DDBJ databases">
        <authorList>
            <person name="Lanie J.A."/>
            <person name="Ng W.-L."/>
            <person name="Kazmierczak K.M."/>
            <person name="Andrzejewski T.M."/>
            <person name="Davidsen T.M."/>
            <person name="Wayne K.J."/>
            <person name="Tettelin H."/>
            <person name="Glass J.I."/>
            <person name="Rusch D."/>
            <person name="Podicherti R."/>
            <person name="Tsui H.-C.T."/>
            <person name="Winkler M.E."/>
        </authorList>
    </citation>
    <scope>NUCLEOTIDE SEQUENCE</scope>
</reference>
<sequence length="46" mass="5346">VAFVQTRWAWNQPVEGLLYSALALPLDRHFYVQKPTRAFLGHVTTF</sequence>
<feature type="non-terminal residue" evidence="1">
    <location>
        <position position="1"/>
    </location>
</feature>